<dbReference type="Pfam" id="PF02353">
    <property type="entry name" value="CMAS"/>
    <property type="match status" value="1"/>
</dbReference>
<feature type="compositionally biased region" description="Basic residues" evidence="1">
    <location>
        <begin position="36"/>
        <end position="54"/>
    </location>
</feature>
<dbReference type="InterPro" id="IPR050723">
    <property type="entry name" value="CFA/CMAS"/>
</dbReference>
<evidence type="ECO:0000313" key="2">
    <source>
        <dbReference type="EMBL" id="AAW75168.1"/>
    </source>
</evidence>
<dbReference type="AlphaFoldDB" id="Q5H1K3"/>
<feature type="region of interest" description="Disordered" evidence="1">
    <location>
        <begin position="306"/>
        <end position="337"/>
    </location>
</feature>
<name>Q5H1K3_XANOR</name>
<proteinExistence type="predicted"/>
<dbReference type="CDD" id="cd02440">
    <property type="entry name" value="AdoMet_MTases"/>
    <property type="match status" value="1"/>
</dbReference>
<gene>
    <name evidence="2" type="primary">cfaA</name>
    <name evidence="2" type="ordered locus">XOO1914</name>
</gene>
<dbReference type="Proteomes" id="UP000006735">
    <property type="component" value="Chromosome"/>
</dbReference>
<dbReference type="STRING" id="291331.XOO1914"/>
<sequence length="754" mass="82120">MPARHGASVSTKTACAAAWMSRRAWECGGDAAAARSPHRRGTLAPRRGQRRRLRGGSIAQRDLHRLGAASPLHAQSTAIPLSPVPDVCGSVRTGPGVCAALVMVGGARQPGAVPAQRLSGRCEYATGPGGTRLRAGTHRRAPRRRDSAADALALFRPRVQPGQLLLLLRSPRRPALDRGRNHQHALAAASYLCAAGSAGAHASRCACVALRQALPRFAVHGHAAPLRLALQRAGCAVARAYGCTGCHRRRCRRRHRQPRHAPLRRHLGAATSTDHRAHSGAHLAGLSVDDGLGGDRHSLASLAPVAARQPCPRPPSPACARTPMNATSLPDHAEPRAASWSDRLLRKRLLATLGQLRDGQLQLHEGGTVTTLGTATGAESLQTQLRVIDPGFYRQAALNGSVGAGESYMDGQWQCDDLVALMRLLLRNRERLDAMETGTARLGGWAMRSLHAFARNTRSGSRRNIAAHYDLGNPLFKLFLDENLMYSSAIFVDGEEAQGEAALERAATRKLERICRKLRLGPQHHVVEIGTGWGGFALYAARTHGCRVTTTTISREQFDLATQRIAAAGLSDWVTVLLRDYRDLEGRFDRVVSIEMIEAIGHQYLDTYFAKVGSLLADDGEALIQAITIEDHRYKQALHSVDFIKRHIFPGSFIPSVAAMTGAVARASDLRLFNLEDIGPSYALTLRAWRKRFMAQLPQVRALGYDERFIRMWEFYLAYCEAGFLERSIGDVHLWLSKPGARPPQFVPGLAADA</sequence>
<dbReference type="InterPro" id="IPR029063">
    <property type="entry name" value="SAM-dependent_MTases_sf"/>
</dbReference>
<accession>Q5H1K3</accession>
<organism evidence="2 3">
    <name type="scientific">Xanthomonas oryzae pv. oryzae (strain KACC10331 / KXO85)</name>
    <dbReference type="NCBI Taxonomy" id="291331"/>
    <lineage>
        <taxon>Bacteria</taxon>
        <taxon>Pseudomonadati</taxon>
        <taxon>Pseudomonadota</taxon>
        <taxon>Gammaproteobacteria</taxon>
        <taxon>Lysobacterales</taxon>
        <taxon>Lysobacteraceae</taxon>
        <taxon>Xanthomonas</taxon>
    </lineage>
</organism>
<dbReference type="Gene3D" id="3.40.50.150">
    <property type="entry name" value="Vaccinia Virus protein VP39"/>
    <property type="match status" value="1"/>
</dbReference>
<keyword evidence="3" id="KW-1185">Reference proteome</keyword>
<dbReference type="HOGENOM" id="CLU_369167_0_0_6"/>
<dbReference type="PANTHER" id="PTHR43667">
    <property type="entry name" value="CYCLOPROPANE-FATTY-ACYL-PHOSPHOLIPID SYNTHASE"/>
    <property type="match status" value="1"/>
</dbReference>
<dbReference type="PANTHER" id="PTHR43667:SF2">
    <property type="entry name" value="FATTY ACID C-METHYL TRANSFERASE"/>
    <property type="match status" value="1"/>
</dbReference>
<dbReference type="EMBL" id="AE013598">
    <property type="protein sequence ID" value="AAW75168.1"/>
    <property type="molecule type" value="Genomic_DNA"/>
</dbReference>
<feature type="region of interest" description="Disordered" evidence="1">
    <location>
        <begin position="30"/>
        <end position="59"/>
    </location>
</feature>
<dbReference type="SUPFAM" id="SSF53335">
    <property type="entry name" value="S-adenosyl-L-methionine-dependent methyltransferases"/>
    <property type="match status" value="1"/>
</dbReference>
<protein>
    <submittedName>
        <fullName evidence="2">Cyclopropane-fatty-acyl-phospholipid synthase</fullName>
    </submittedName>
</protein>
<evidence type="ECO:0000313" key="3">
    <source>
        <dbReference type="Proteomes" id="UP000006735"/>
    </source>
</evidence>
<evidence type="ECO:0000256" key="1">
    <source>
        <dbReference type="SAM" id="MobiDB-lite"/>
    </source>
</evidence>
<dbReference type="KEGG" id="xoo:XOO1914"/>
<reference evidence="2 3" key="1">
    <citation type="journal article" date="2005" name="Nucleic Acids Res.">
        <title>The genome sequence of Xanthomonas oryzae pathovar oryzae KACC10331, the bacterial blight pathogen of rice.</title>
        <authorList>
            <person name="Lee B.M."/>
            <person name="Park Y.J."/>
            <person name="Park D.S."/>
            <person name="Kang H.W."/>
            <person name="Kim J.G."/>
            <person name="Song E.S."/>
            <person name="Park I.C."/>
            <person name="Yoon U.H."/>
            <person name="Hahn J.H."/>
            <person name="Koo B.S."/>
            <person name="Lee G.B."/>
            <person name="Kim H."/>
            <person name="Park H.S."/>
            <person name="Yoon K.O."/>
            <person name="Kim J.H."/>
            <person name="Jung C.H."/>
            <person name="Koh N.H."/>
            <person name="Seo J.S."/>
            <person name="Go S.J."/>
        </authorList>
    </citation>
    <scope>NUCLEOTIDE SEQUENCE [LARGE SCALE GENOMIC DNA]</scope>
    <source>
        <strain evidence="3">KACC10331 / KXO85</strain>
    </source>
</reference>